<dbReference type="EMBL" id="JTDB02000004">
    <property type="protein sequence ID" value="NLP63019.1"/>
    <property type="molecule type" value="Genomic_DNA"/>
</dbReference>
<keyword evidence="3" id="KW-1185">Reference proteome</keyword>
<protein>
    <submittedName>
        <fullName evidence="2">Uncharacterized protein</fullName>
    </submittedName>
</protein>
<comment type="caution">
    <text evidence="2">The sequence shown here is derived from an EMBL/GenBank/DDBJ whole genome shotgun (WGS) entry which is preliminary data.</text>
</comment>
<evidence type="ECO:0000313" key="3">
    <source>
        <dbReference type="Proteomes" id="UP000030460"/>
    </source>
</evidence>
<proteinExistence type="predicted"/>
<evidence type="ECO:0000256" key="1">
    <source>
        <dbReference type="SAM" id="MobiDB-lite"/>
    </source>
</evidence>
<dbReference type="AlphaFoldDB" id="A0A8T6ZHD3"/>
<sequence length="68" mass="7087">MSGGHMSGKGEANTNGHLSADRDTGHQRAADRASMHAVSHPGKHDGKHVSKPGKRGENGEHLAVGQKI</sequence>
<reference evidence="2" key="1">
    <citation type="journal article" date="2015" name="Genome Announc.">
        <title>Draft Genome Sequence of the Polyhydroxyalkanoate-Producing Bacterium Burkholderia sacchari LMG 19450 Isolated from Brazilian Sugarcane Plantation Soil.</title>
        <authorList>
            <person name="Alexandrino P.M."/>
            <person name="Mendonca T.T."/>
            <person name="Guaman Bautista L.P."/>
            <person name="Cherix J."/>
            <person name="Lozano-Sakalauskas G.C."/>
            <person name="Fujita A."/>
            <person name="Ramos Filho E."/>
            <person name="Long P."/>
            <person name="Padilla G."/>
            <person name="Taciro M.K."/>
            <person name="Gomez J.G."/>
            <person name="Silva L.F."/>
        </authorList>
    </citation>
    <scope>NUCLEOTIDE SEQUENCE</scope>
    <source>
        <strain evidence="2">LMG 19450</strain>
    </source>
</reference>
<accession>A0A8T6ZHD3</accession>
<name>A0A8T6ZHD3_9BURK</name>
<organism evidence="2 3">
    <name type="scientific">Paraburkholderia sacchari</name>
    <dbReference type="NCBI Taxonomy" id="159450"/>
    <lineage>
        <taxon>Bacteria</taxon>
        <taxon>Pseudomonadati</taxon>
        <taxon>Pseudomonadota</taxon>
        <taxon>Betaproteobacteria</taxon>
        <taxon>Burkholderiales</taxon>
        <taxon>Burkholderiaceae</taxon>
        <taxon>Paraburkholderia</taxon>
    </lineage>
</organism>
<gene>
    <name evidence="2" type="ORF">NH14_017950</name>
</gene>
<reference evidence="2" key="2">
    <citation type="submission" date="2020-04" db="EMBL/GenBank/DDBJ databases">
        <authorList>
            <person name="Alexandrino P."/>
            <person name="Mendonca T."/>
            <person name="Guaman L."/>
            <person name="Cherix J."/>
            <person name="Lozano-Sakalauskas G."/>
            <person name="Fujita A."/>
            <person name="Filho E.R."/>
            <person name="Long P."/>
            <person name="Padilla G."/>
            <person name="Taciro M.K."/>
            <person name="Gomez J.G."/>
            <person name="Silva L.F."/>
            <person name="Torres M."/>
        </authorList>
    </citation>
    <scope>NUCLEOTIDE SEQUENCE</scope>
    <source>
        <strain evidence="2">LMG 19450</strain>
    </source>
</reference>
<feature type="compositionally biased region" description="Basic and acidic residues" evidence="1">
    <location>
        <begin position="19"/>
        <end position="34"/>
    </location>
</feature>
<dbReference type="Proteomes" id="UP000030460">
    <property type="component" value="Unassembled WGS sequence"/>
</dbReference>
<feature type="region of interest" description="Disordered" evidence="1">
    <location>
        <begin position="1"/>
        <end position="68"/>
    </location>
</feature>
<evidence type="ECO:0000313" key="2">
    <source>
        <dbReference type="EMBL" id="NLP63019.1"/>
    </source>
</evidence>
<feature type="compositionally biased region" description="Basic and acidic residues" evidence="1">
    <location>
        <begin position="42"/>
        <end position="60"/>
    </location>
</feature>